<dbReference type="GO" id="GO:0003908">
    <property type="term" value="F:methylated-DNA-[protein]-cysteine S-methyltransferase activity"/>
    <property type="evidence" value="ECO:0007669"/>
    <property type="project" value="UniProtKB-UniRule"/>
</dbReference>
<evidence type="ECO:0000259" key="11">
    <source>
        <dbReference type="Pfam" id="PF02870"/>
    </source>
</evidence>
<dbReference type="GO" id="GO:0005737">
    <property type="term" value="C:cytoplasm"/>
    <property type="evidence" value="ECO:0007669"/>
    <property type="project" value="UniProtKB-SubCell"/>
</dbReference>
<comment type="function">
    <text evidence="9">Involved in the cellular defense against the biological effects of O6-methylguanine (O6-MeG) and O4-methylthymine (O4-MeT) in DNA. Repairs the methylated nucleobase in DNA by stoichiometrically transferring the methyl group to a cysteine residue in the enzyme. This is a suicide reaction: the enzyme is irreversibly inactivated.</text>
</comment>
<evidence type="ECO:0000256" key="7">
    <source>
        <dbReference type="ARBA" id="ARBA00023204"/>
    </source>
</evidence>
<keyword evidence="7 9" id="KW-0234">DNA repair</keyword>
<feature type="active site" description="Nucleophile; methyl group acceptor" evidence="9">
    <location>
        <position position="123"/>
    </location>
</feature>
<evidence type="ECO:0000256" key="1">
    <source>
        <dbReference type="ARBA" id="ARBA00001286"/>
    </source>
</evidence>
<name>A0A1I1HCF5_9CLOT</name>
<evidence type="ECO:0000256" key="6">
    <source>
        <dbReference type="ARBA" id="ARBA00022763"/>
    </source>
</evidence>
<keyword evidence="13" id="KW-1185">Reference proteome</keyword>
<keyword evidence="6 9" id="KW-0227">DNA damage</keyword>
<keyword evidence="3 9" id="KW-0963">Cytoplasm</keyword>
<dbReference type="InterPro" id="IPR036388">
    <property type="entry name" value="WH-like_DNA-bd_sf"/>
</dbReference>
<dbReference type="GO" id="GO:0032259">
    <property type="term" value="P:methylation"/>
    <property type="evidence" value="ECO:0007669"/>
    <property type="project" value="UniProtKB-KW"/>
</dbReference>
<comment type="catalytic activity">
    <reaction evidence="8 9">
        <text>a 6-O-methyl-2'-deoxyguanosine in DNA + L-cysteinyl-[protein] = S-methyl-L-cysteinyl-[protein] + a 2'-deoxyguanosine in DNA</text>
        <dbReference type="Rhea" id="RHEA:24000"/>
        <dbReference type="Rhea" id="RHEA-COMP:10131"/>
        <dbReference type="Rhea" id="RHEA-COMP:10132"/>
        <dbReference type="Rhea" id="RHEA-COMP:11367"/>
        <dbReference type="Rhea" id="RHEA-COMP:11368"/>
        <dbReference type="ChEBI" id="CHEBI:29950"/>
        <dbReference type="ChEBI" id="CHEBI:82612"/>
        <dbReference type="ChEBI" id="CHEBI:85445"/>
        <dbReference type="ChEBI" id="CHEBI:85448"/>
        <dbReference type="EC" id="2.1.1.63"/>
    </reaction>
</comment>
<comment type="subcellular location">
    <subcellularLocation>
        <location evidence="9">Cytoplasm</location>
    </subcellularLocation>
</comment>
<dbReference type="STRING" id="119641.SAMN05421842_101266"/>
<dbReference type="SUPFAM" id="SSF46767">
    <property type="entry name" value="Methylated DNA-protein cysteine methyltransferase, C-terminal domain"/>
    <property type="match status" value="1"/>
</dbReference>
<keyword evidence="5 9" id="KW-0808">Transferase</keyword>
<dbReference type="HAMAP" id="MF_00772">
    <property type="entry name" value="OGT"/>
    <property type="match status" value="1"/>
</dbReference>
<dbReference type="Pfam" id="PF02870">
    <property type="entry name" value="Methyltransf_1N"/>
    <property type="match status" value="1"/>
</dbReference>
<dbReference type="PANTHER" id="PTHR10815">
    <property type="entry name" value="METHYLATED-DNA--PROTEIN-CYSTEINE METHYLTRANSFERASE"/>
    <property type="match status" value="1"/>
</dbReference>
<dbReference type="InterPro" id="IPR036631">
    <property type="entry name" value="MGMT_N_sf"/>
</dbReference>
<dbReference type="Proteomes" id="UP000199263">
    <property type="component" value="Unassembled WGS sequence"/>
</dbReference>
<evidence type="ECO:0000256" key="8">
    <source>
        <dbReference type="ARBA" id="ARBA00049348"/>
    </source>
</evidence>
<evidence type="ECO:0000313" key="12">
    <source>
        <dbReference type="EMBL" id="SFC21839.1"/>
    </source>
</evidence>
<protein>
    <recommendedName>
        <fullName evidence="9">Methylated-DNA--protein-cysteine methyltransferase</fullName>
        <ecNumber evidence="9">2.1.1.63</ecNumber>
    </recommendedName>
    <alternativeName>
        <fullName evidence="9">6-O-methylguanine-DNA methyltransferase</fullName>
        <shortName evidence="9">MGMT</shortName>
    </alternativeName>
    <alternativeName>
        <fullName evidence="9">O-6-methylguanine-DNA-alkyltransferase</fullName>
    </alternativeName>
</protein>
<comment type="catalytic activity">
    <reaction evidence="1 9">
        <text>a 4-O-methyl-thymidine in DNA + L-cysteinyl-[protein] = a thymidine in DNA + S-methyl-L-cysteinyl-[protein]</text>
        <dbReference type="Rhea" id="RHEA:53428"/>
        <dbReference type="Rhea" id="RHEA-COMP:10131"/>
        <dbReference type="Rhea" id="RHEA-COMP:10132"/>
        <dbReference type="Rhea" id="RHEA-COMP:13555"/>
        <dbReference type="Rhea" id="RHEA-COMP:13556"/>
        <dbReference type="ChEBI" id="CHEBI:29950"/>
        <dbReference type="ChEBI" id="CHEBI:82612"/>
        <dbReference type="ChEBI" id="CHEBI:137386"/>
        <dbReference type="ChEBI" id="CHEBI:137387"/>
        <dbReference type="EC" id="2.1.1.63"/>
    </reaction>
</comment>
<dbReference type="AlphaFoldDB" id="A0A1I1HCF5"/>
<comment type="similarity">
    <text evidence="2 9">Belongs to the MGMT family.</text>
</comment>
<evidence type="ECO:0000256" key="9">
    <source>
        <dbReference type="HAMAP-Rule" id="MF_00772"/>
    </source>
</evidence>
<feature type="domain" description="Methylguanine DNA methyltransferase ribonuclease-like" evidence="11">
    <location>
        <begin position="6"/>
        <end position="68"/>
    </location>
</feature>
<dbReference type="EMBL" id="FOMG01000001">
    <property type="protein sequence ID" value="SFC21839.1"/>
    <property type="molecule type" value="Genomic_DNA"/>
</dbReference>
<dbReference type="InterPro" id="IPR001497">
    <property type="entry name" value="MethylDNA_cys_MeTrfase_AS"/>
</dbReference>
<dbReference type="InterPro" id="IPR023546">
    <property type="entry name" value="MGMT"/>
</dbReference>
<dbReference type="Gene3D" id="1.10.10.10">
    <property type="entry name" value="Winged helix-like DNA-binding domain superfamily/Winged helix DNA-binding domain"/>
    <property type="match status" value="1"/>
</dbReference>
<evidence type="ECO:0000256" key="2">
    <source>
        <dbReference type="ARBA" id="ARBA00008711"/>
    </source>
</evidence>
<dbReference type="Pfam" id="PF01035">
    <property type="entry name" value="DNA_binding_1"/>
    <property type="match status" value="1"/>
</dbReference>
<dbReference type="PROSITE" id="PS00374">
    <property type="entry name" value="MGMT"/>
    <property type="match status" value="1"/>
</dbReference>
<accession>A0A1I1HCF5</accession>
<dbReference type="RefSeq" id="WP_090088036.1">
    <property type="nucleotide sequence ID" value="NZ_FOMG01000001.1"/>
</dbReference>
<evidence type="ECO:0000313" key="13">
    <source>
        <dbReference type="Proteomes" id="UP000199263"/>
    </source>
</evidence>
<comment type="miscellaneous">
    <text evidence="9">This enzyme catalyzes only one turnover and therefore is not strictly catalytic. According to one definition, an enzyme is a biocatalyst that acts repeatedly and over many reaction cycles.</text>
</comment>
<dbReference type="SUPFAM" id="SSF53155">
    <property type="entry name" value="Methylated DNA-protein cysteine methyltransferase domain"/>
    <property type="match status" value="1"/>
</dbReference>
<dbReference type="InterPro" id="IPR014048">
    <property type="entry name" value="MethylDNA_cys_MeTrfase_DNA-bd"/>
</dbReference>
<dbReference type="Gene3D" id="3.30.160.70">
    <property type="entry name" value="Methylated DNA-protein cysteine methyltransferase domain"/>
    <property type="match status" value="1"/>
</dbReference>
<dbReference type="NCBIfam" id="TIGR00589">
    <property type="entry name" value="ogt"/>
    <property type="match status" value="1"/>
</dbReference>
<reference evidence="12 13" key="1">
    <citation type="submission" date="2016-10" db="EMBL/GenBank/DDBJ databases">
        <authorList>
            <person name="de Groot N.N."/>
        </authorList>
    </citation>
    <scope>NUCLEOTIDE SEQUENCE [LARGE SCALE GENOMIC DNA]</scope>
    <source>
        <strain evidence="12 13">DSM 12992</strain>
    </source>
</reference>
<evidence type="ECO:0000256" key="3">
    <source>
        <dbReference type="ARBA" id="ARBA00022490"/>
    </source>
</evidence>
<dbReference type="PANTHER" id="PTHR10815:SF5">
    <property type="entry name" value="METHYLATED-DNA--PROTEIN-CYSTEINE METHYLTRANSFERASE"/>
    <property type="match status" value="1"/>
</dbReference>
<dbReference type="OrthoDB" id="9802228at2"/>
<dbReference type="InterPro" id="IPR036217">
    <property type="entry name" value="MethylDNA_cys_MeTrfase_DNAb"/>
</dbReference>
<keyword evidence="4 9" id="KW-0489">Methyltransferase</keyword>
<evidence type="ECO:0000256" key="5">
    <source>
        <dbReference type="ARBA" id="ARBA00022679"/>
    </source>
</evidence>
<organism evidence="12 13">
    <name type="scientific">Clostridium uliginosum</name>
    <dbReference type="NCBI Taxonomy" id="119641"/>
    <lineage>
        <taxon>Bacteria</taxon>
        <taxon>Bacillati</taxon>
        <taxon>Bacillota</taxon>
        <taxon>Clostridia</taxon>
        <taxon>Eubacteriales</taxon>
        <taxon>Clostridiaceae</taxon>
        <taxon>Clostridium</taxon>
    </lineage>
</organism>
<proteinExistence type="inferred from homology"/>
<dbReference type="InterPro" id="IPR008332">
    <property type="entry name" value="MethylG_MeTrfase_N"/>
</dbReference>
<evidence type="ECO:0000256" key="4">
    <source>
        <dbReference type="ARBA" id="ARBA00022603"/>
    </source>
</evidence>
<feature type="domain" description="Methylated-DNA-[protein]-cysteine S-methyltransferase DNA binding" evidence="10">
    <location>
        <begin position="72"/>
        <end position="151"/>
    </location>
</feature>
<evidence type="ECO:0000259" key="10">
    <source>
        <dbReference type="Pfam" id="PF01035"/>
    </source>
</evidence>
<sequence>MNNIFYYETKIGKIAIVENGTSITNMYFGESVLKGANIIETPLLKKANQELQEYLDEKRMVFDLPLAPQGTEFQQKVWKALQEIPYGQTYSYKDVAKNIGNIKACRAVGMANNKNPIFIFIPCHRVIGANGKLVGYAGGLDIKEKLLEMEKHNKNNIGYL</sequence>
<dbReference type="FunFam" id="1.10.10.10:FF:000214">
    <property type="entry name" value="Methylated-DNA--protein-cysteine methyltransferase"/>
    <property type="match status" value="1"/>
</dbReference>
<dbReference type="CDD" id="cd06445">
    <property type="entry name" value="ATase"/>
    <property type="match status" value="1"/>
</dbReference>
<dbReference type="EC" id="2.1.1.63" evidence="9"/>
<gene>
    <name evidence="12" type="ORF">SAMN05421842_101266</name>
</gene>
<dbReference type="GO" id="GO:0006307">
    <property type="term" value="P:DNA alkylation repair"/>
    <property type="evidence" value="ECO:0007669"/>
    <property type="project" value="UniProtKB-UniRule"/>
</dbReference>